<dbReference type="EMBL" id="FP929052">
    <property type="protein sequence ID" value="CBL17725.1"/>
    <property type="molecule type" value="Genomic_DNA"/>
</dbReference>
<protein>
    <submittedName>
        <fullName evidence="4">ABC-type antimicrobial peptide transport system, ATPase component</fullName>
    </submittedName>
</protein>
<gene>
    <name evidence="4" type="ordered locus">RUM_16410</name>
</gene>
<keyword evidence="1" id="KW-0547">Nucleotide-binding</keyword>
<dbReference type="Gene3D" id="3.40.50.300">
    <property type="entry name" value="P-loop containing nucleotide triphosphate hydrolases"/>
    <property type="match status" value="1"/>
</dbReference>
<proteinExistence type="predicted"/>
<dbReference type="InterPro" id="IPR027417">
    <property type="entry name" value="P-loop_NTPase"/>
</dbReference>
<sequence>MIQINHVKKAIGGHVIFDDLSMQIADREFAVLTGPSGCGKTTLLHMIGGIEPVDSGDILVGDFNVANGKNLMHYYRHEVGFLFQNFALVERKTVAENLGMIRKDARSSLSMVDALRRVGMEGKETQMVYSLSGGEQQRIALARLMMKQCSLILADEPTGSLDPNNAAQVMEILKSFSEMGKTVIMVTHAPNLIEPSMRHIALDA</sequence>
<dbReference type="AlphaFoldDB" id="D4LDN0"/>
<dbReference type="PROSITE" id="PS00211">
    <property type="entry name" value="ABC_TRANSPORTER_1"/>
    <property type="match status" value="1"/>
</dbReference>
<accession>D4LDN0</accession>
<dbReference type="GeneID" id="83156353"/>
<dbReference type="STRING" id="213810.RUM_16410"/>
<dbReference type="GO" id="GO:0005524">
    <property type="term" value="F:ATP binding"/>
    <property type="evidence" value="ECO:0007669"/>
    <property type="project" value="UniProtKB-KW"/>
</dbReference>
<dbReference type="InterPro" id="IPR015854">
    <property type="entry name" value="ABC_transpr_LolD-like"/>
</dbReference>
<reference evidence="4" key="1">
    <citation type="submission" date="2010-03" db="EMBL/GenBank/DDBJ databases">
        <title>The genome sequence of Ruminococcus sp. 18P13.</title>
        <authorList>
            <consortium name="metaHIT consortium -- http://www.metahit.eu/"/>
            <person name="Pajon A."/>
            <person name="Turner K."/>
            <person name="Parkhill J."/>
            <person name="Bernalier A."/>
        </authorList>
    </citation>
    <scope>NUCLEOTIDE SEQUENCE [LARGE SCALE GENOMIC DNA]</scope>
    <source>
        <strain evidence="4">Type strain: 18P13</strain>
    </source>
</reference>
<feature type="domain" description="ABC transporter" evidence="3">
    <location>
        <begin position="2"/>
        <end position="204"/>
    </location>
</feature>
<name>D4LDN0_RUMC1</name>
<evidence type="ECO:0000313" key="5">
    <source>
        <dbReference type="Proteomes" id="UP000007054"/>
    </source>
</evidence>
<dbReference type="InterPro" id="IPR003593">
    <property type="entry name" value="AAA+_ATPase"/>
</dbReference>
<evidence type="ECO:0000313" key="4">
    <source>
        <dbReference type="EMBL" id="CBL17725.1"/>
    </source>
</evidence>
<dbReference type="Proteomes" id="UP000007054">
    <property type="component" value="Chromosome"/>
</dbReference>
<dbReference type="PATRIC" id="fig|213810.4.peg.1540"/>
<dbReference type="InterPro" id="IPR003439">
    <property type="entry name" value="ABC_transporter-like_ATP-bd"/>
</dbReference>
<dbReference type="BioCyc" id="RCHA213810:RUM_RS07985-MONOMER"/>
<dbReference type="InterPro" id="IPR017871">
    <property type="entry name" value="ABC_transporter-like_CS"/>
</dbReference>
<dbReference type="KEGG" id="rch:RUM_16410"/>
<dbReference type="Pfam" id="PF00005">
    <property type="entry name" value="ABC_tran"/>
    <property type="match status" value="1"/>
</dbReference>
<dbReference type="GO" id="GO:0016887">
    <property type="term" value="F:ATP hydrolysis activity"/>
    <property type="evidence" value="ECO:0007669"/>
    <property type="project" value="InterPro"/>
</dbReference>
<dbReference type="PANTHER" id="PTHR24220:SF86">
    <property type="entry name" value="ABC TRANSPORTER ABCH.1"/>
    <property type="match status" value="1"/>
</dbReference>
<reference evidence="4" key="2">
    <citation type="submission" date="2010-03" db="EMBL/GenBank/DDBJ databases">
        <authorList>
            <person name="Pajon A."/>
        </authorList>
    </citation>
    <scope>NUCLEOTIDE SEQUENCE</scope>
    <source>
        <strain evidence="4">Type strain: 18P13</strain>
    </source>
</reference>
<keyword evidence="5" id="KW-1185">Reference proteome</keyword>
<dbReference type="SMART" id="SM00382">
    <property type="entry name" value="AAA"/>
    <property type="match status" value="1"/>
</dbReference>
<evidence type="ECO:0000259" key="3">
    <source>
        <dbReference type="PROSITE" id="PS50893"/>
    </source>
</evidence>
<dbReference type="PANTHER" id="PTHR24220">
    <property type="entry name" value="IMPORT ATP-BINDING PROTEIN"/>
    <property type="match status" value="1"/>
</dbReference>
<evidence type="ECO:0000256" key="2">
    <source>
        <dbReference type="ARBA" id="ARBA00022840"/>
    </source>
</evidence>
<dbReference type="PROSITE" id="PS50893">
    <property type="entry name" value="ABC_TRANSPORTER_2"/>
    <property type="match status" value="1"/>
</dbReference>
<dbReference type="GO" id="GO:0022857">
    <property type="term" value="F:transmembrane transporter activity"/>
    <property type="evidence" value="ECO:0007669"/>
    <property type="project" value="TreeGrafter"/>
</dbReference>
<dbReference type="SUPFAM" id="SSF52540">
    <property type="entry name" value="P-loop containing nucleoside triphosphate hydrolases"/>
    <property type="match status" value="1"/>
</dbReference>
<keyword evidence="2" id="KW-0067">ATP-binding</keyword>
<dbReference type="RefSeq" id="WP_015558631.1">
    <property type="nucleotide sequence ID" value="NC_021039.1"/>
</dbReference>
<dbReference type="GO" id="GO:0005886">
    <property type="term" value="C:plasma membrane"/>
    <property type="evidence" value="ECO:0007669"/>
    <property type="project" value="TreeGrafter"/>
</dbReference>
<evidence type="ECO:0000256" key="1">
    <source>
        <dbReference type="ARBA" id="ARBA00022741"/>
    </source>
</evidence>
<dbReference type="HOGENOM" id="CLU_000604_1_22_9"/>
<organism evidence="4 5">
    <name type="scientific">Ruminococcus champanellensis (strain DSM 18848 / JCM 17042 / KCTC 15320 / 18P13)</name>
    <dbReference type="NCBI Taxonomy" id="213810"/>
    <lineage>
        <taxon>Bacteria</taxon>
        <taxon>Bacillati</taxon>
        <taxon>Bacillota</taxon>
        <taxon>Clostridia</taxon>
        <taxon>Eubacteriales</taxon>
        <taxon>Oscillospiraceae</taxon>
        <taxon>Ruminococcus</taxon>
    </lineage>
</organism>